<accession>A0AAX6N1H6</accession>
<dbReference type="PANTHER" id="PTHR42085">
    <property type="entry name" value="F-BOX DOMAIN-CONTAINING PROTEIN"/>
    <property type="match status" value="1"/>
</dbReference>
<dbReference type="Pfam" id="PF24864">
    <property type="entry name" value="DUF7730"/>
    <property type="match status" value="1"/>
</dbReference>
<proteinExistence type="predicted"/>
<feature type="region of interest" description="Disordered" evidence="1">
    <location>
        <begin position="253"/>
        <end position="278"/>
    </location>
</feature>
<protein>
    <recommendedName>
        <fullName evidence="2">DUF7730 domain-containing protein</fullName>
    </recommendedName>
</protein>
<comment type="caution">
    <text evidence="3">The sequence shown here is derived from an EMBL/GenBank/DDBJ whole genome shotgun (WGS) entry which is preliminary data.</text>
</comment>
<evidence type="ECO:0000256" key="1">
    <source>
        <dbReference type="SAM" id="MobiDB-lite"/>
    </source>
</evidence>
<keyword evidence="4" id="KW-1185">Reference proteome</keyword>
<name>A0AAX6N1H6_9PEZI</name>
<evidence type="ECO:0000313" key="3">
    <source>
        <dbReference type="EMBL" id="KAK6958292.1"/>
    </source>
</evidence>
<reference evidence="3 4" key="1">
    <citation type="journal article" date="2024" name="Front Chem Biol">
        <title>Unveiling the potential of Daldinia eschscholtzii MFLUCC 19-0629 through bioactivity and bioinformatics studies for enhanced sustainable agriculture production.</title>
        <authorList>
            <person name="Brooks S."/>
            <person name="Weaver J.A."/>
            <person name="Klomchit A."/>
            <person name="Alharthi S.A."/>
            <person name="Onlamun T."/>
            <person name="Nurani R."/>
            <person name="Vong T.K."/>
            <person name="Alberti F."/>
            <person name="Greco C."/>
        </authorList>
    </citation>
    <scope>NUCLEOTIDE SEQUENCE [LARGE SCALE GENOMIC DNA]</scope>
    <source>
        <strain evidence="3">MFLUCC 19-0629</strain>
    </source>
</reference>
<evidence type="ECO:0000259" key="2">
    <source>
        <dbReference type="Pfam" id="PF24864"/>
    </source>
</evidence>
<dbReference type="AlphaFoldDB" id="A0AAX6N1H6"/>
<dbReference type="InterPro" id="IPR038883">
    <property type="entry name" value="AN11006-like"/>
</dbReference>
<evidence type="ECO:0000313" key="4">
    <source>
        <dbReference type="Proteomes" id="UP001369815"/>
    </source>
</evidence>
<gene>
    <name evidence="3" type="ORF">Daesc_001090</name>
</gene>
<dbReference type="Proteomes" id="UP001369815">
    <property type="component" value="Unassembled WGS sequence"/>
</dbReference>
<dbReference type="PANTHER" id="PTHR42085:SF2">
    <property type="entry name" value="F-BOX DOMAIN-CONTAINING PROTEIN"/>
    <property type="match status" value="1"/>
</dbReference>
<organism evidence="3 4">
    <name type="scientific">Daldinia eschscholtzii</name>
    <dbReference type="NCBI Taxonomy" id="292717"/>
    <lineage>
        <taxon>Eukaryota</taxon>
        <taxon>Fungi</taxon>
        <taxon>Dikarya</taxon>
        <taxon>Ascomycota</taxon>
        <taxon>Pezizomycotina</taxon>
        <taxon>Sordariomycetes</taxon>
        <taxon>Xylariomycetidae</taxon>
        <taxon>Xylariales</taxon>
        <taxon>Hypoxylaceae</taxon>
        <taxon>Daldinia</taxon>
    </lineage>
</organism>
<feature type="domain" description="DUF7730" evidence="2">
    <location>
        <begin position="20"/>
        <end position="174"/>
    </location>
</feature>
<dbReference type="InterPro" id="IPR056632">
    <property type="entry name" value="DUF7730"/>
</dbReference>
<dbReference type="EMBL" id="JBANMG010000001">
    <property type="protein sequence ID" value="KAK6958292.1"/>
    <property type="molecule type" value="Genomic_DNA"/>
</dbReference>
<sequence length="278" mass="31970">MTEITTSEGLPSKDGRISDSSVFRFLDLPPELRCEIYALLFFKARPILGLTIWFGARIRAQGLANKGAPDCCGKNYTCTHYDAQLRPLTSVLQTCRQVSEEALDVLYAQTVFQTTLENRRRILRLFAVGEANLRRIRHLHLVVFTPVPDYTLEEPYEWFWPAALDAASWFPLLDGLQTLKLLIKAPIWADHAGWPVWVEKLETLVLKFLGEHVDERTELTIDDNYSVFLCDAVDRCFRKPFRRIRSEEGDEFYHKNRYDPDNITGPVASDQDKTGELA</sequence>